<dbReference type="PROSITE" id="PS51257">
    <property type="entry name" value="PROKAR_LIPOPROTEIN"/>
    <property type="match status" value="1"/>
</dbReference>
<dbReference type="Gene3D" id="2.60.460.10">
    <property type="entry name" value="protein yfey like domain"/>
    <property type="match status" value="1"/>
</dbReference>
<dbReference type="Pfam" id="PF06572">
    <property type="entry name" value="DUF1131"/>
    <property type="match status" value="1"/>
</dbReference>
<keyword evidence="1" id="KW-0732">Signal</keyword>
<evidence type="ECO:0000313" key="3">
    <source>
        <dbReference type="Proteomes" id="UP000292781"/>
    </source>
</evidence>
<keyword evidence="3" id="KW-1185">Reference proteome</keyword>
<protein>
    <submittedName>
        <fullName evidence="2">DUF1131 family protein</fullName>
    </submittedName>
</protein>
<dbReference type="RefSeq" id="WP_131305585.1">
    <property type="nucleotide sequence ID" value="NZ_SJFN01000002.1"/>
</dbReference>
<comment type="caution">
    <text evidence="2">The sequence shown here is derived from an EMBL/GenBank/DDBJ whole genome shotgun (WGS) entry which is preliminary data.</text>
</comment>
<feature type="signal peptide" evidence="1">
    <location>
        <begin position="1"/>
        <end position="28"/>
    </location>
</feature>
<dbReference type="Proteomes" id="UP000292781">
    <property type="component" value="Unassembled WGS sequence"/>
</dbReference>
<feature type="chain" id="PRO_5020492007" evidence="1">
    <location>
        <begin position="29"/>
        <end position="212"/>
    </location>
</feature>
<dbReference type="InterPro" id="IPR038714">
    <property type="entry name" value="YfeY-like_sf"/>
</dbReference>
<accession>A0A4V2KUD3</accession>
<evidence type="ECO:0000256" key="1">
    <source>
        <dbReference type="SAM" id="SignalP"/>
    </source>
</evidence>
<evidence type="ECO:0000313" key="2">
    <source>
        <dbReference type="EMBL" id="TBW41026.1"/>
    </source>
</evidence>
<gene>
    <name evidence="2" type="ORF">EYW49_02410</name>
</gene>
<dbReference type="EMBL" id="SJFN01000002">
    <property type="protein sequence ID" value="TBW41026.1"/>
    <property type="molecule type" value="Genomic_DNA"/>
</dbReference>
<dbReference type="AlphaFoldDB" id="A0A4V2KUD3"/>
<dbReference type="OrthoDB" id="7845475at2"/>
<organism evidence="2 3">
    <name type="scientific">Siculibacillus lacustris</name>
    <dbReference type="NCBI Taxonomy" id="1549641"/>
    <lineage>
        <taxon>Bacteria</taxon>
        <taxon>Pseudomonadati</taxon>
        <taxon>Pseudomonadota</taxon>
        <taxon>Alphaproteobacteria</taxon>
        <taxon>Hyphomicrobiales</taxon>
        <taxon>Ancalomicrobiaceae</taxon>
        <taxon>Siculibacillus</taxon>
    </lineage>
</organism>
<name>A0A4V2KUD3_9HYPH</name>
<dbReference type="InterPro" id="IPR010938">
    <property type="entry name" value="DUF1131"/>
</dbReference>
<reference evidence="2 3" key="1">
    <citation type="submission" date="2019-02" db="EMBL/GenBank/DDBJ databases">
        <title>Siculibacillus lacustris gen. nov., sp. nov., a new rosette-forming bacterium isolated from a freshwater crater lake (Lake St. Ana, Romania).</title>
        <authorList>
            <person name="Felfoldi T."/>
            <person name="Marton Z."/>
            <person name="Szabo A."/>
            <person name="Mentes A."/>
            <person name="Boka K."/>
            <person name="Marialigeti K."/>
            <person name="Mathe I."/>
            <person name="Koncz M."/>
            <person name="Schumann P."/>
            <person name="Toth E."/>
        </authorList>
    </citation>
    <scope>NUCLEOTIDE SEQUENCE [LARGE SCALE GENOMIC DNA]</scope>
    <source>
        <strain evidence="2 3">SA-279</strain>
    </source>
</reference>
<proteinExistence type="predicted"/>
<sequence length="212" mass="22032">MIDRPQTTPPGARAATAFGLALALAACAPTGESFRPSAPRGPAAPSFQATADTFLQITAAGAGPIGAAMPFDSKAILAQFPGYTTGHVTIGLETSTPDALVLFKDAYGGRIQVLHILGQGNRITQIHGVTHHVVGPAGERPGMSFAEARTDPATCRIGTNLWLGMAICRSRGAPNVTLTYSFQGEAAMATSLPPREILDTGMLQRIIWTPPG</sequence>